<keyword evidence="2 10" id="KW-0328">Glycosyltransferase</keyword>
<evidence type="ECO:0000259" key="11">
    <source>
        <dbReference type="PROSITE" id="PS50918"/>
    </source>
</evidence>
<feature type="domain" description="PARP catalytic" evidence="12">
    <location>
        <begin position="474"/>
        <end position="703"/>
    </location>
</feature>
<comment type="catalytic activity">
    <reaction evidence="9">
        <text>NAD(+) + (ADP-D-ribosyl)n-acceptor = nicotinamide + (ADP-D-ribosyl)n+1-acceptor + H(+).</text>
        <dbReference type="EC" id="2.4.2.30"/>
    </reaction>
</comment>
<proteinExistence type="inferred from homology"/>
<evidence type="ECO:0000256" key="7">
    <source>
        <dbReference type="ARBA" id="ARBA00023242"/>
    </source>
</evidence>
<dbReference type="GO" id="GO:0005730">
    <property type="term" value="C:nucleolus"/>
    <property type="evidence" value="ECO:0007669"/>
    <property type="project" value="TreeGrafter"/>
</dbReference>
<feature type="domain" description="PARP alpha-helical" evidence="13">
    <location>
        <begin position="345"/>
        <end position="462"/>
    </location>
</feature>
<evidence type="ECO:0000259" key="14">
    <source>
        <dbReference type="PROSITE" id="PS51977"/>
    </source>
</evidence>
<dbReference type="PROSITE" id="PS51977">
    <property type="entry name" value="WGR"/>
    <property type="match status" value="1"/>
</dbReference>
<dbReference type="Pfam" id="PF02825">
    <property type="entry name" value="WWE"/>
    <property type="match status" value="1"/>
</dbReference>
<evidence type="ECO:0000256" key="9">
    <source>
        <dbReference type="ARBA" id="ARBA00033987"/>
    </source>
</evidence>
<evidence type="ECO:0000259" key="12">
    <source>
        <dbReference type="PROSITE" id="PS51059"/>
    </source>
</evidence>
<dbReference type="GO" id="GO:0016779">
    <property type="term" value="F:nucleotidyltransferase activity"/>
    <property type="evidence" value="ECO:0007669"/>
    <property type="project" value="UniProtKB-KW"/>
</dbReference>
<keyword evidence="4" id="KW-0548">Nucleotidyltransferase</keyword>
<reference evidence="16" key="2">
    <citation type="submission" date="2020-10" db="UniProtKB">
        <authorList>
            <consortium name="WormBaseParasite"/>
        </authorList>
    </citation>
    <scope>IDENTIFICATION</scope>
</reference>
<dbReference type="InterPro" id="IPR008893">
    <property type="entry name" value="WGR_domain"/>
</dbReference>
<keyword evidence="7" id="KW-0539">Nucleus</keyword>
<dbReference type="SUPFAM" id="SSF56399">
    <property type="entry name" value="ADP-ribosylation"/>
    <property type="match status" value="1"/>
</dbReference>
<dbReference type="SUPFAM" id="SSF142921">
    <property type="entry name" value="WGR domain-like"/>
    <property type="match status" value="1"/>
</dbReference>
<accession>A0A7E4VHP3</accession>
<dbReference type="FunFam" id="2.20.140.10:FF:000001">
    <property type="entry name" value="Poly [ADP-ribose] polymerase"/>
    <property type="match status" value="1"/>
</dbReference>
<dbReference type="CDD" id="cd01437">
    <property type="entry name" value="parp_like"/>
    <property type="match status" value="1"/>
</dbReference>
<dbReference type="EC" id="2.4.2.-" evidence="10"/>
<dbReference type="PANTHER" id="PTHR10459">
    <property type="entry name" value="DNA LIGASE"/>
    <property type="match status" value="1"/>
</dbReference>
<dbReference type="SUPFAM" id="SSF117839">
    <property type="entry name" value="WWE domain"/>
    <property type="match status" value="1"/>
</dbReference>
<evidence type="ECO:0000256" key="6">
    <source>
        <dbReference type="ARBA" id="ARBA00023027"/>
    </source>
</evidence>
<evidence type="ECO:0000256" key="4">
    <source>
        <dbReference type="ARBA" id="ARBA00022695"/>
    </source>
</evidence>
<sequence>MFSTVWEYHHSRKRWIRYNADISAQLNAKATEAPSQPFQMDIDNCSITFDFVNMKARNAVTKFPMEIRCAVLDSDSQYAIWEYLATRHKWTSFDPAAIVQLEKLKALPLFDIRFKDQKATISVENGRMLYGEDDQNETKIRRSISDAAPAIAGNPVVSESVRANVVTRASKRNLVVTDTVKTKVVDEVVVEKKSKLETKLLSTAEGQSESPLEAAVDDFVEDRTSKEVYIEGSDVYSVMLNQTNSAQNNNKYFLIQLLKHRKTDHYFTFFRWGRVGFNGQKNLIDCGDDLEKAKTVFCNKFVDKTNNEFSERHNFVKCKGKYALIEMDFSKKTEPRSLTEETTVESKLPSAVQELLKLICDMKKMEEAARNLDYDSTRAPLGKLTKAQIKAGYEALTKIEDCIFIEKFNKEFKDAVDEYYTNIPHYFGMRQPTPIRTLDELKRELELLEMLTEIEAAVSNMNEVVAEAAPEKKNVLDDIYGRLKCDLEPLDTDSERYQLISSYLFKTHAPNHDSYTMQLKSVFAVDKHGESERFKADLGNRMLLWHGSRLTNWHGILTRGLCVAPKEAPVTGHMFGKGVYFADMSSKSANYCYPKHGERGILVLSEVALGEVNPKFKADNRASNLPEGKSAVKGVGDIGPNPEEFVTLDDGVIVPVGTQIDQPEAEAVPDNDLLFNEYVVYDTAQIRMRYLVEVEFCNVKTAAKKAKQAP</sequence>
<reference evidence="15" key="1">
    <citation type="journal article" date="2013" name="Genetics">
        <title>The draft genome and transcriptome of Panagrellus redivivus are shaped by the harsh demands of a free-living lifestyle.</title>
        <authorList>
            <person name="Srinivasan J."/>
            <person name="Dillman A.R."/>
            <person name="Macchietto M.G."/>
            <person name="Heikkinen L."/>
            <person name="Lakso M."/>
            <person name="Fracchia K.M."/>
            <person name="Antoshechkin I."/>
            <person name="Mortazavi A."/>
            <person name="Wong G."/>
            <person name="Sternberg P.W."/>
        </authorList>
    </citation>
    <scope>NUCLEOTIDE SEQUENCE [LARGE SCALE GENOMIC DNA]</scope>
    <source>
        <strain evidence="15">MT8872</strain>
    </source>
</reference>
<dbReference type="AlphaFoldDB" id="A0A7E4VHP3"/>
<name>A0A7E4VHP3_PANRE</name>
<evidence type="ECO:0000256" key="8">
    <source>
        <dbReference type="ARBA" id="ARBA00024347"/>
    </source>
</evidence>
<keyword evidence="5" id="KW-0013">ADP-ribosylation</keyword>
<protein>
    <recommendedName>
        <fullName evidence="10">Poly [ADP-ribose] polymerase</fullName>
        <shortName evidence="10">PARP</shortName>
        <ecNumber evidence="10">2.4.2.-</ecNumber>
    </recommendedName>
</protein>
<dbReference type="WBParaSite" id="Pan_g21035.t1">
    <property type="protein sequence ID" value="Pan_g21035.t1"/>
    <property type="gene ID" value="Pan_g21035"/>
</dbReference>
<dbReference type="Proteomes" id="UP000492821">
    <property type="component" value="Unassembled WGS sequence"/>
</dbReference>
<dbReference type="Pfam" id="PF00644">
    <property type="entry name" value="PARP"/>
    <property type="match status" value="1"/>
</dbReference>
<dbReference type="GO" id="GO:0003950">
    <property type="term" value="F:NAD+ poly-ADP-ribosyltransferase activity"/>
    <property type="evidence" value="ECO:0007669"/>
    <property type="project" value="UniProtKB-UniRule"/>
</dbReference>
<dbReference type="InterPro" id="IPR037197">
    <property type="entry name" value="WWE_dom_sf"/>
</dbReference>
<evidence type="ECO:0000313" key="16">
    <source>
        <dbReference type="WBParaSite" id="Pan_g21035.t1"/>
    </source>
</evidence>
<keyword evidence="6 10" id="KW-0520">NAD</keyword>
<comment type="subcellular location">
    <subcellularLocation>
        <location evidence="1">Nucleus</location>
    </subcellularLocation>
</comment>
<dbReference type="Gene3D" id="3.30.720.50">
    <property type="match status" value="1"/>
</dbReference>
<dbReference type="InterPro" id="IPR004102">
    <property type="entry name" value="Poly(ADP-ribose)pol_reg_dom"/>
</dbReference>
<dbReference type="PROSITE" id="PS51059">
    <property type="entry name" value="PARP_CATALYTIC"/>
    <property type="match status" value="1"/>
</dbReference>
<dbReference type="InterPro" id="IPR050800">
    <property type="entry name" value="ARTD/PARP"/>
</dbReference>
<organism evidence="15 16">
    <name type="scientific">Panagrellus redivivus</name>
    <name type="common">Microworm</name>
    <dbReference type="NCBI Taxonomy" id="6233"/>
    <lineage>
        <taxon>Eukaryota</taxon>
        <taxon>Metazoa</taxon>
        <taxon>Ecdysozoa</taxon>
        <taxon>Nematoda</taxon>
        <taxon>Chromadorea</taxon>
        <taxon>Rhabditida</taxon>
        <taxon>Tylenchina</taxon>
        <taxon>Panagrolaimomorpha</taxon>
        <taxon>Panagrolaimoidea</taxon>
        <taxon>Panagrolaimidae</taxon>
        <taxon>Panagrellus</taxon>
    </lineage>
</organism>
<dbReference type="InterPro" id="IPR036616">
    <property type="entry name" value="Poly(ADP-ribose)pol_reg_dom_sf"/>
</dbReference>
<keyword evidence="15" id="KW-1185">Reference proteome</keyword>
<dbReference type="InterPro" id="IPR012317">
    <property type="entry name" value="Poly(ADP-ribose)pol_cat_dom"/>
</dbReference>
<dbReference type="PROSITE" id="PS51060">
    <property type="entry name" value="PARP_ALPHA_HD"/>
    <property type="match status" value="1"/>
</dbReference>
<dbReference type="SMART" id="SM00773">
    <property type="entry name" value="WGR"/>
    <property type="match status" value="1"/>
</dbReference>
<dbReference type="GO" id="GO:1990404">
    <property type="term" value="F:NAD+-protein mono-ADP-ribosyltransferase activity"/>
    <property type="evidence" value="ECO:0007669"/>
    <property type="project" value="TreeGrafter"/>
</dbReference>
<dbReference type="InterPro" id="IPR004170">
    <property type="entry name" value="WWE_dom"/>
</dbReference>
<dbReference type="PANTHER" id="PTHR10459:SF60">
    <property type="entry name" value="POLY [ADP-RIBOSE] POLYMERASE 2"/>
    <property type="match status" value="1"/>
</dbReference>
<keyword evidence="3 10" id="KW-0808">Transferase</keyword>
<comment type="similarity">
    <text evidence="8">Belongs to the ARTD/PARP family.</text>
</comment>
<dbReference type="Pfam" id="PF05406">
    <property type="entry name" value="WGR"/>
    <property type="match status" value="1"/>
</dbReference>
<dbReference type="Gene3D" id="1.20.142.10">
    <property type="entry name" value="Poly(ADP-ribose) polymerase, regulatory domain"/>
    <property type="match status" value="1"/>
</dbReference>
<evidence type="ECO:0000256" key="3">
    <source>
        <dbReference type="ARBA" id="ARBA00022679"/>
    </source>
</evidence>
<dbReference type="SUPFAM" id="SSF47587">
    <property type="entry name" value="Domain of poly(ADP-ribose) polymerase"/>
    <property type="match status" value="1"/>
</dbReference>
<evidence type="ECO:0000256" key="2">
    <source>
        <dbReference type="ARBA" id="ARBA00022676"/>
    </source>
</evidence>
<feature type="domain" description="WGR" evidence="14">
    <location>
        <begin position="225"/>
        <end position="322"/>
    </location>
</feature>
<dbReference type="GO" id="GO:0006302">
    <property type="term" value="P:double-strand break repair"/>
    <property type="evidence" value="ECO:0007669"/>
    <property type="project" value="TreeGrafter"/>
</dbReference>
<dbReference type="Pfam" id="PF02877">
    <property type="entry name" value="PARP_reg"/>
    <property type="match status" value="1"/>
</dbReference>
<evidence type="ECO:0000313" key="15">
    <source>
        <dbReference type="Proteomes" id="UP000492821"/>
    </source>
</evidence>
<dbReference type="InterPro" id="IPR036930">
    <property type="entry name" value="WGR_dom_sf"/>
</dbReference>
<dbReference type="PROSITE" id="PS50918">
    <property type="entry name" value="WWE"/>
    <property type="match status" value="1"/>
</dbReference>
<dbReference type="GO" id="GO:0070212">
    <property type="term" value="P:protein poly-ADP-ribosylation"/>
    <property type="evidence" value="ECO:0007669"/>
    <property type="project" value="TreeGrafter"/>
</dbReference>
<dbReference type="CDD" id="cd08003">
    <property type="entry name" value="WGR_PARP2_like"/>
    <property type="match status" value="1"/>
</dbReference>
<evidence type="ECO:0000259" key="13">
    <source>
        <dbReference type="PROSITE" id="PS51060"/>
    </source>
</evidence>
<feature type="domain" description="WWE" evidence="11">
    <location>
        <begin position="1"/>
        <end position="69"/>
    </location>
</feature>
<dbReference type="Gene3D" id="3.90.228.10">
    <property type="match status" value="1"/>
</dbReference>
<evidence type="ECO:0000256" key="10">
    <source>
        <dbReference type="RuleBase" id="RU362114"/>
    </source>
</evidence>
<dbReference type="FunFam" id="3.90.228.10:FF:000002">
    <property type="entry name" value="Poly [ADP-ribose] polymerase"/>
    <property type="match status" value="1"/>
</dbReference>
<evidence type="ECO:0000256" key="1">
    <source>
        <dbReference type="ARBA" id="ARBA00004123"/>
    </source>
</evidence>
<evidence type="ECO:0000256" key="5">
    <source>
        <dbReference type="ARBA" id="ARBA00022765"/>
    </source>
</evidence>